<name>A0A8C2P2L5_CAPHI</name>
<dbReference type="InterPro" id="IPR026708">
    <property type="entry name" value="CSPP1"/>
</dbReference>
<dbReference type="PANTHER" id="PTHR21616:SF2">
    <property type="entry name" value="CENTROSOME AND SPINDLE POLE-ASSOCIATED PROTEIN 1"/>
    <property type="match status" value="1"/>
</dbReference>
<protein>
    <submittedName>
        <fullName evidence="2">Uncharacterized protein</fullName>
    </submittedName>
</protein>
<dbReference type="PANTHER" id="PTHR21616">
    <property type="entry name" value="CENTROSOME SPINDLE POLE ASSOCIATED PROTEIN"/>
    <property type="match status" value="1"/>
</dbReference>
<dbReference type="GO" id="GO:0000922">
    <property type="term" value="C:spindle pole"/>
    <property type="evidence" value="ECO:0007669"/>
    <property type="project" value="InterPro"/>
</dbReference>
<dbReference type="Ensembl" id="ENSCHIT00010018321.1">
    <property type="protein sequence ID" value="ENSCHIP00010012925.1"/>
    <property type="gene ID" value="ENSCHIG00010009580.1"/>
</dbReference>
<dbReference type="GO" id="GO:0005813">
    <property type="term" value="C:centrosome"/>
    <property type="evidence" value="ECO:0007669"/>
    <property type="project" value="InterPro"/>
</dbReference>
<feature type="compositionally biased region" description="Polar residues" evidence="1">
    <location>
        <begin position="35"/>
        <end position="50"/>
    </location>
</feature>
<evidence type="ECO:0000256" key="1">
    <source>
        <dbReference type="SAM" id="MobiDB-lite"/>
    </source>
</evidence>
<accession>A0A8C2P2L5</accession>
<evidence type="ECO:0000313" key="2">
    <source>
        <dbReference type="Ensembl" id="ENSCHIP00010012925.1"/>
    </source>
</evidence>
<organism evidence="2">
    <name type="scientific">Capra hircus</name>
    <name type="common">Goat</name>
    <dbReference type="NCBI Taxonomy" id="9925"/>
    <lineage>
        <taxon>Eukaryota</taxon>
        <taxon>Metazoa</taxon>
        <taxon>Chordata</taxon>
        <taxon>Craniata</taxon>
        <taxon>Vertebrata</taxon>
        <taxon>Euteleostomi</taxon>
        <taxon>Mammalia</taxon>
        <taxon>Eutheria</taxon>
        <taxon>Laurasiatheria</taxon>
        <taxon>Artiodactyla</taxon>
        <taxon>Ruminantia</taxon>
        <taxon>Pecora</taxon>
        <taxon>Bovidae</taxon>
        <taxon>Caprinae</taxon>
        <taxon>Capra</taxon>
    </lineage>
</organism>
<proteinExistence type="predicted"/>
<reference evidence="2" key="1">
    <citation type="submission" date="2019-03" db="EMBL/GenBank/DDBJ databases">
        <title>Genome sequencing and reference-guided assembly of Black Bengal Goat (Capra hircus).</title>
        <authorList>
            <person name="Siddiki A.Z."/>
            <person name="Baten A."/>
            <person name="Billah M."/>
            <person name="Alam M.A.U."/>
            <person name="Shawrob K.S.M."/>
            <person name="Saha S."/>
            <person name="Chowdhury M."/>
            <person name="Rahman A.H."/>
            <person name="Stear M."/>
            <person name="Miah G."/>
            <person name="Das G.B."/>
            <person name="Hossain M.M."/>
            <person name="Kumkum M."/>
            <person name="Islam M.S."/>
            <person name="Mollah A.M."/>
            <person name="Ahsan A."/>
            <person name="Tusar F."/>
            <person name="Khan M.K.I."/>
        </authorList>
    </citation>
    <scope>NUCLEOTIDE SEQUENCE [LARGE SCALE GENOMIC DNA]</scope>
</reference>
<feature type="region of interest" description="Disordered" evidence="1">
    <location>
        <begin position="1"/>
        <end position="63"/>
    </location>
</feature>
<reference evidence="2" key="2">
    <citation type="submission" date="2025-08" db="UniProtKB">
        <authorList>
            <consortium name="Ensembl"/>
        </authorList>
    </citation>
    <scope>IDENTIFICATION</scope>
</reference>
<dbReference type="GO" id="GO:0032467">
    <property type="term" value="P:positive regulation of cytokinesis"/>
    <property type="evidence" value="ECO:0007669"/>
    <property type="project" value="InterPro"/>
</dbReference>
<dbReference type="AlphaFoldDB" id="A0A8C2P2L5"/>
<sequence>MIGEDTKHLRQPSPVVPALQNKIASRVQRPPSVDSIITSFTQDSSMSMAQSPPVPARKNQLRAEEEKKNVIMELSEMRKQLRSEERRLQGRLLHIDSDDDVHIRKRESSMDVFDMARHRLQAPVRRPSPKSLDSASSQNIHDFKELKDRVDLDADPSTKVRDHRMPREDTDDFLKNSLLESDSAFIGAHGETYPAIEDGGFLLLSPLPSARERRRNKLKGLDFVCMKCPFVFSSFGRKGLG</sequence>
<dbReference type="GO" id="GO:0005874">
    <property type="term" value="C:microtubule"/>
    <property type="evidence" value="ECO:0007669"/>
    <property type="project" value="InterPro"/>
</dbReference>